<dbReference type="Gene3D" id="1.20.900.10">
    <property type="entry name" value="Dbl homology (DH) domain"/>
    <property type="match status" value="1"/>
</dbReference>
<dbReference type="InterPro" id="IPR001452">
    <property type="entry name" value="SH3_domain"/>
</dbReference>
<sequence length="719" mass="82355">MNNSVSLDEEVGKHFTHVRVLHDFRGSNNDELCIKKNEIITLCQTPSGGWWEGTLNGLTGWFPSNYVSPVTINDPLYQKLQAESLIGVENANDGISHSPIQSTIATHLSECRSIVMKEIQDSESQLINSLQDAINYYLMPIHQSKLISKEQELNAVLRAISEICSVHRKFLTCMEKFKSVPYKENRMGGLFLEFASQFKKSHFEYCCLHSKFVNIIEKHKKEILNFFSQQSKWPSASSSQHFYQNSSHKSGPSHQSNVILMPNVHLTSLLSVSFRHLDKYPALLQELQRYTDESHPDRGDIQRAGYLYREISMSCLELRRRKEMELEVMLGNIKNFDNLNIEHYGQIIKMEPILMLADWNEPKKDYYLVLFPKTLMILSVGKEMTSFTFESMMKLKGARLRIDNDSHESMLAFSLQITGHNANPCHSGEEKFNYVLGFTSEEILSEIYTLLEHQIQNQSNQDPTNSFATSSLIGLKSNSRCHSSSSSSSSIMFSPQSSLSMASQDQSTPMIYSEQAQSKTLISDKCNGVRSIADQTVGIETVLQSLPQRCGYWSDNFLSPSMPHRQTDINRKMIEINKEPSEDMQLLNVIDAYHRKFKNKFPNGITNDMFKSIKTLNETGELESEDFKYVEILNVNRKTHEKSNSKTLKKKSLSSLLRKIDQLQLTNSERNVFYAIHNQLRSLNSELDHLAGQINAENRQRKEIDEIISKFNSQIANVQ</sequence>
<evidence type="ECO:0000259" key="3">
    <source>
        <dbReference type="PROSITE" id="PS50002"/>
    </source>
</evidence>
<dbReference type="Proteomes" id="UP000070412">
    <property type="component" value="Unassembled WGS sequence"/>
</dbReference>
<dbReference type="SMART" id="SM00326">
    <property type="entry name" value="SH3"/>
    <property type="match status" value="1"/>
</dbReference>
<dbReference type="SUPFAM" id="SSF50729">
    <property type="entry name" value="PH domain-like"/>
    <property type="match status" value="1"/>
</dbReference>
<name>A0A834R205_SARSC</name>
<dbReference type="SMART" id="SM00325">
    <property type="entry name" value="RhoGEF"/>
    <property type="match status" value="1"/>
</dbReference>
<dbReference type="PANTHER" id="PTHR46026">
    <property type="entry name" value="RHO-TYPE GUANINE NUCLEOTIDE EXCHANGE FACTOR, ISOFORM F"/>
    <property type="match status" value="1"/>
</dbReference>
<dbReference type="SUPFAM" id="SSF50044">
    <property type="entry name" value="SH3-domain"/>
    <property type="match status" value="1"/>
</dbReference>
<feature type="domain" description="SH3" evidence="3">
    <location>
        <begin position="13"/>
        <end position="72"/>
    </location>
</feature>
<dbReference type="PROSITE" id="PS50010">
    <property type="entry name" value="DH_2"/>
    <property type="match status" value="1"/>
</dbReference>
<dbReference type="SUPFAM" id="SSF48065">
    <property type="entry name" value="DBL homology domain (DH-domain)"/>
    <property type="match status" value="1"/>
</dbReference>
<dbReference type="AlphaFoldDB" id="A0A834R205"/>
<dbReference type="GO" id="GO:0005737">
    <property type="term" value="C:cytoplasm"/>
    <property type="evidence" value="ECO:0007669"/>
    <property type="project" value="TreeGrafter"/>
</dbReference>
<organism evidence="5">
    <name type="scientific">Sarcoptes scabiei</name>
    <name type="common">Itch mite</name>
    <name type="synonym">Acarus scabiei</name>
    <dbReference type="NCBI Taxonomy" id="52283"/>
    <lineage>
        <taxon>Eukaryota</taxon>
        <taxon>Metazoa</taxon>
        <taxon>Ecdysozoa</taxon>
        <taxon>Arthropoda</taxon>
        <taxon>Chelicerata</taxon>
        <taxon>Arachnida</taxon>
        <taxon>Acari</taxon>
        <taxon>Acariformes</taxon>
        <taxon>Sarcoptiformes</taxon>
        <taxon>Astigmata</taxon>
        <taxon>Psoroptidia</taxon>
        <taxon>Sarcoptoidea</taxon>
        <taxon>Sarcoptidae</taxon>
        <taxon>Sarcoptinae</taxon>
        <taxon>Sarcoptes</taxon>
    </lineage>
</organism>
<reference evidence="7" key="1">
    <citation type="journal article" date="2020" name="PLoS Negl. Trop. Dis.">
        <title>High-quality nuclear genome for Sarcoptes scabiei-A critical resource for a neglected parasite.</title>
        <authorList>
            <person name="Korhonen P.K."/>
            <person name="Gasser R.B."/>
            <person name="Ma G."/>
            <person name="Wang T."/>
            <person name="Stroehlein A.J."/>
            <person name="Young N.D."/>
            <person name="Ang C.S."/>
            <person name="Fernando D.D."/>
            <person name="Lu H.C."/>
            <person name="Taylor S."/>
            <person name="Reynolds S.L."/>
            <person name="Mofiz E."/>
            <person name="Najaraj S.H."/>
            <person name="Gowda H."/>
            <person name="Madugundu A."/>
            <person name="Renuse S."/>
            <person name="Holt D."/>
            <person name="Pandey A."/>
            <person name="Papenfuss A.T."/>
            <person name="Fischer K."/>
        </authorList>
    </citation>
    <scope>NUCLEOTIDE SEQUENCE [LARGE SCALE GENOMIC DNA]</scope>
</reference>
<dbReference type="PRINTS" id="PR00452">
    <property type="entry name" value="SH3DOMAIN"/>
</dbReference>
<dbReference type="InterPro" id="IPR000219">
    <property type="entry name" value="DH_dom"/>
</dbReference>
<reference evidence="6" key="3">
    <citation type="submission" date="2022-06" db="UniProtKB">
        <authorList>
            <consortium name="EnsemblMetazoa"/>
        </authorList>
    </citation>
    <scope>IDENTIFICATION</scope>
</reference>
<dbReference type="PANTHER" id="PTHR46026:SF1">
    <property type="entry name" value="RHO-TYPE GUANINE NUCLEOTIDE EXCHANGE FACTOR, ISOFORM F"/>
    <property type="match status" value="1"/>
</dbReference>
<evidence type="ECO:0000259" key="4">
    <source>
        <dbReference type="PROSITE" id="PS50010"/>
    </source>
</evidence>
<evidence type="ECO:0000256" key="2">
    <source>
        <dbReference type="PROSITE-ProRule" id="PRU00192"/>
    </source>
</evidence>
<protein>
    <submittedName>
        <fullName evidence="5">Rho guanine nucleotide exchange factor 7</fullName>
    </submittedName>
</protein>
<dbReference type="PROSITE" id="PS50002">
    <property type="entry name" value="SH3"/>
    <property type="match status" value="1"/>
</dbReference>
<dbReference type="GO" id="GO:0005085">
    <property type="term" value="F:guanyl-nucleotide exchange factor activity"/>
    <property type="evidence" value="ECO:0007669"/>
    <property type="project" value="InterPro"/>
</dbReference>
<accession>A0A834R205</accession>
<dbReference type="InterPro" id="IPR011993">
    <property type="entry name" value="PH-like_dom_sf"/>
</dbReference>
<proteinExistence type="predicted"/>
<dbReference type="OrthoDB" id="443981at2759"/>
<keyword evidence="1 2" id="KW-0728">SH3 domain</keyword>
<evidence type="ECO:0000313" key="5">
    <source>
        <dbReference type="EMBL" id="KAF7488433.1"/>
    </source>
</evidence>
<keyword evidence="7" id="KW-1185">Reference proteome</keyword>
<dbReference type="EnsemblMetazoa" id="SSS_7663s_mrna">
    <property type="protein sequence ID" value="KAF7488433.1"/>
    <property type="gene ID" value="SSS_7663"/>
</dbReference>
<dbReference type="Gene3D" id="2.30.29.30">
    <property type="entry name" value="Pleckstrin-homology domain (PH domain)/Phosphotyrosine-binding domain (PTB)"/>
    <property type="match status" value="1"/>
</dbReference>
<evidence type="ECO:0000313" key="7">
    <source>
        <dbReference type="Proteomes" id="UP000070412"/>
    </source>
</evidence>
<dbReference type="InterPro" id="IPR035899">
    <property type="entry name" value="DBL_dom_sf"/>
</dbReference>
<feature type="domain" description="DH" evidence="4">
    <location>
        <begin position="111"/>
        <end position="318"/>
    </location>
</feature>
<evidence type="ECO:0000313" key="6">
    <source>
        <dbReference type="EnsemblMetazoa" id="KAF7488433.1"/>
    </source>
</evidence>
<dbReference type="InterPro" id="IPR036028">
    <property type="entry name" value="SH3-like_dom_sf"/>
</dbReference>
<gene>
    <name evidence="5" type="ORF">SSS_7663</name>
</gene>
<evidence type="ECO:0000256" key="1">
    <source>
        <dbReference type="ARBA" id="ARBA00022443"/>
    </source>
</evidence>
<dbReference type="EMBL" id="WVUK01000066">
    <property type="protein sequence ID" value="KAF7488433.1"/>
    <property type="molecule type" value="Genomic_DNA"/>
</dbReference>
<reference evidence="5" key="2">
    <citation type="submission" date="2020-01" db="EMBL/GenBank/DDBJ databases">
        <authorList>
            <person name="Korhonen P.K.K."/>
            <person name="Guangxu M.G."/>
            <person name="Wang T.W."/>
            <person name="Stroehlein A.J.S."/>
            <person name="Young N.D."/>
            <person name="Ang C.-S.A."/>
            <person name="Fernando D.W.F."/>
            <person name="Lu H.L."/>
            <person name="Taylor S.T."/>
            <person name="Ehtesham M.E.M."/>
            <person name="Najaraj S.H.N."/>
            <person name="Harsha G.H.G."/>
            <person name="Madugundu A.M."/>
            <person name="Renuse S.R."/>
            <person name="Holt D.H."/>
            <person name="Pandey A.P."/>
            <person name="Papenfuss A.P."/>
            <person name="Gasser R.B.G."/>
            <person name="Fischer K.F."/>
        </authorList>
    </citation>
    <scope>NUCLEOTIDE SEQUENCE</scope>
    <source>
        <strain evidence="5">SSS_KF_BRIS2020</strain>
    </source>
</reference>
<dbReference type="Gene3D" id="2.30.30.40">
    <property type="entry name" value="SH3 Domains"/>
    <property type="match status" value="1"/>
</dbReference>
<dbReference type="Pfam" id="PF07653">
    <property type="entry name" value="SH3_2"/>
    <property type="match status" value="1"/>
</dbReference>
<dbReference type="Pfam" id="PF00621">
    <property type="entry name" value="RhoGEF"/>
    <property type="match status" value="1"/>
</dbReference>